<name>A0A1I7X6V6_HETBA</name>
<dbReference type="WBParaSite" id="Hba_13348">
    <property type="protein sequence ID" value="Hba_13348"/>
    <property type="gene ID" value="Hba_13348"/>
</dbReference>
<dbReference type="AlphaFoldDB" id="A0A1I7X6V6"/>
<sequence>MYVVKFNKRHATGTEIDRRLLACCREMKRPDASDEETDWSAEIPTTHNRRRTCLILNREHITTVGLISEDYDYDGKRDKVTLRRVEKK</sequence>
<evidence type="ECO:0000313" key="1">
    <source>
        <dbReference type="Proteomes" id="UP000095283"/>
    </source>
</evidence>
<evidence type="ECO:0000313" key="2">
    <source>
        <dbReference type="WBParaSite" id="Hba_13348"/>
    </source>
</evidence>
<organism evidence="1 2">
    <name type="scientific">Heterorhabditis bacteriophora</name>
    <name type="common">Entomopathogenic nematode worm</name>
    <dbReference type="NCBI Taxonomy" id="37862"/>
    <lineage>
        <taxon>Eukaryota</taxon>
        <taxon>Metazoa</taxon>
        <taxon>Ecdysozoa</taxon>
        <taxon>Nematoda</taxon>
        <taxon>Chromadorea</taxon>
        <taxon>Rhabditida</taxon>
        <taxon>Rhabditina</taxon>
        <taxon>Rhabditomorpha</taxon>
        <taxon>Strongyloidea</taxon>
        <taxon>Heterorhabditidae</taxon>
        <taxon>Heterorhabditis</taxon>
    </lineage>
</organism>
<proteinExistence type="predicted"/>
<accession>A0A1I7X6V6</accession>
<dbReference type="Proteomes" id="UP000095283">
    <property type="component" value="Unplaced"/>
</dbReference>
<reference evidence="2" key="1">
    <citation type="submission" date="2016-11" db="UniProtKB">
        <authorList>
            <consortium name="WormBaseParasite"/>
        </authorList>
    </citation>
    <scope>IDENTIFICATION</scope>
</reference>
<protein>
    <submittedName>
        <fullName evidence="2">Phage protein</fullName>
    </submittedName>
</protein>
<keyword evidence="1" id="KW-1185">Reference proteome</keyword>